<dbReference type="GeneID" id="95986490"/>
<sequence length="154" mass="17415">MFTLAPLALSRSRSRSRETRSEKDIDSPHPECLDCVPATRAQKLFGRKALRARAAKCVFCPSCARRDFHHTFQAPLRHLRPSEPSHATTHLALQLRAEYNAAFDPRHPRSSFREVRPARLYSAFTPVTSTSGSTTDSRGYEASCLRGYPVYSDY</sequence>
<feature type="compositionally biased region" description="Basic and acidic residues" evidence="1">
    <location>
        <begin position="15"/>
        <end position="28"/>
    </location>
</feature>
<dbReference type="EMBL" id="JBBXJM010000004">
    <property type="protein sequence ID" value="KAL1408634.1"/>
    <property type="molecule type" value="Genomic_DNA"/>
</dbReference>
<evidence type="ECO:0008006" key="4">
    <source>
        <dbReference type="Google" id="ProtNLM"/>
    </source>
</evidence>
<feature type="region of interest" description="Disordered" evidence="1">
    <location>
        <begin position="1"/>
        <end position="28"/>
    </location>
</feature>
<dbReference type="RefSeq" id="XP_069208578.1">
    <property type="nucleotide sequence ID" value="XM_069353936.1"/>
</dbReference>
<keyword evidence="3" id="KW-1185">Reference proteome</keyword>
<proteinExistence type="predicted"/>
<evidence type="ECO:0000256" key="1">
    <source>
        <dbReference type="SAM" id="MobiDB-lite"/>
    </source>
</evidence>
<accession>A0ABR3Q1P2</accession>
<organism evidence="2 3">
    <name type="scientific">Vanrija albida</name>
    <dbReference type="NCBI Taxonomy" id="181172"/>
    <lineage>
        <taxon>Eukaryota</taxon>
        <taxon>Fungi</taxon>
        <taxon>Dikarya</taxon>
        <taxon>Basidiomycota</taxon>
        <taxon>Agaricomycotina</taxon>
        <taxon>Tremellomycetes</taxon>
        <taxon>Trichosporonales</taxon>
        <taxon>Trichosporonaceae</taxon>
        <taxon>Vanrija</taxon>
    </lineage>
</organism>
<comment type="caution">
    <text evidence="2">The sequence shown here is derived from an EMBL/GenBank/DDBJ whole genome shotgun (WGS) entry which is preliminary data.</text>
</comment>
<reference evidence="2 3" key="1">
    <citation type="submission" date="2023-08" db="EMBL/GenBank/DDBJ databases">
        <title>Annotated Genome Sequence of Vanrija albida AlHP1.</title>
        <authorList>
            <person name="Herzog R."/>
        </authorList>
    </citation>
    <scope>NUCLEOTIDE SEQUENCE [LARGE SCALE GENOMIC DNA]</scope>
    <source>
        <strain evidence="2 3">AlHP1</strain>
    </source>
</reference>
<dbReference type="Proteomes" id="UP001565368">
    <property type="component" value="Unassembled WGS sequence"/>
</dbReference>
<evidence type="ECO:0000313" key="2">
    <source>
        <dbReference type="EMBL" id="KAL1408634.1"/>
    </source>
</evidence>
<evidence type="ECO:0000313" key="3">
    <source>
        <dbReference type="Proteomes" id="UP001565368"/>
    </source>
</evidence>
<protein>
    <recommendedName>
        <fullName evidence="4">Stc1 domain-containing protein</fullName>
    </recommendedName>
</protein>
<name>A0ABR3Q1P2_9TREE</name>
<gene>
    <name evidence="2" type="ORF">Q8F55_005447</name>
</gene>